<proteinExistence type="predicted"/>
<dbReference type="EMBL" id="JACJSI010000089">
    <property type="protein sequence ID" value="MBD2533277.1"/>
    <property type="molecule type" value="Genomic_DNA"/>
</dbReference>
<dbReference type="Pfam" id="PF06114">
    <property type="entry name" value="Peptidase_M78"/>
    <property type="match status" value="1"/>
</dbReference>
<sequence length="182" mass="20287">MSLIQSLSPEFRQRCEAIATEQRSLLRVRSFEPLPADILATKLGARLFTPDQVPNLEPEQVAVLLASDGWSAGIICHNPLWIVYNPRHAPARHESNLMHEIAHVLFNHKPVGFDSVTGLPKRKQNNEDEATYLGGCLQIPKRGLLWATQQKMLLSQIAAHFGASEAMVKFRSNVTDVPVKCS</sequence>
<comment type="caution">
    <text evidence="2">The sequence shown here is derived from an EMBL/GenBank/DDBJ whole genome shotgun (WGS) entry which is preliminary data.</text>
</comment>
<evidence type="ECO:0000313" key="2">
    <source>
        <dbReference type="EMBL" id="MBD2533277.1"/>
    </source>
</evidence>
<organism evidence="2 3">
    <name type="scientific">Nostoc flagelliforme FACHB-838</name>
    <dbReference type="NCBI Taxonomy" id="2692904"/>
    <lineage>
        <taxon>Bacteria</taxon>
        <taxon>Bacillati</taxon>
        <taxon>Cyanobacteriota</taxon>
        <taxon>Cyanophyceae</taxon>
        <taxon>Nostocales</taxon>
        <taxon>Nostocaceae</taxon>
        <taxon>Nostoc</taxon>
    </lineage>
</organism>
<dbReference type="InterPro" id="IPR010359">
    <property type="entry name" value="IrrE_HExxH"/>
</dbReference>
<keyword evidence="3" id="KW-1185">Reference proteome</keyword>
<evidence type="ECO:0000313" key="3">
    <source>
        <dbReference type="Proteomes" id="UP000623440"/>
    </source>
</evidence>
<dbReference type="Proteomes" id="UP000623440">
    <property type="component" value="Unassembled WGS sequence"/>
</dbReference>
<feature type="domain" description="IrrE N-terminal-like" evidence="1">
    <location>
        <begin position="81"/>
        <end position="172"/>
    </location>
</feature>
<protein>
    <submittedName>
        <fullName evidence="2">ImmA/IrrE family metallo-endopeptidase</fullName>
    </submittedName>
</protein>
<accession>A0ABR8DWL7</accession>
<evidence type="ECO:0000259" key="1">
    <source>
        <dbReference type="Pfam" id="PF06114"/>
    </source>
</evidence>
<gene>
    <name evidence="2" type="ORF">H6G97_28380</name>
</gene>
<name>A0ABR8DWL7_9NOSO</name>
<reference evidence="2 3" key="1">
    <citation type="journal article" date="2020" name="ISME J.">
        <title>Comparative genomics reveals insights into cyanobacterial evolution and habitat adaptation.</title>
        <authorList>
            <person name="Chen M.Y."/>
            <person name="Teng W.K."/>
            <person name="Zhao L."/>
            <person name="Hu C.X."/>
            <person name="Zhou Y.K."/>
            <person name="Han B.P."/>
            <person name="Song L.R."/>
            <person name="Shu W.S."/>
        </authorList>
    </citation>
    <scope>NUCLEOTIDE SEQUENCE [LARGE SCALE GENOMIC DNA]</scope>
    <source>
        <strain evidence="2 3">FACHB-838</strain>
    </source>
</reference>
<dbReference type="RefSeq" id="WP_190943860.1">
    <property type="nucleotide sequence ID" value="NZ_JACJSI010000089.1"/>
</dbReference>